<comment type="caution">
    <text evidence="2">The sequence shown here is derived from an EMBL/GenBank/DDBJ whole genome shotgun (WGS) entry which is preliminary data.</text>
</comment>
<protein>
    <submittedName>
        <fullName evidence="2">Transcriptional regulator</fullName>
    </submittedName>
</protein>
<dbReference type="InterPro" id="IPR036390">
    <property type="entry name" value="WH_DNA-bd_sf"/>
</dbReference>
<dbReference type="RefSeq" id="WP_284217871.1">
    <property type="nucleotide sequence ID" value="NZ_BSOT01000006.1"/>
</dbReference>
<dbReference type="Gene3D" id="1.10.10.10">
    <property type="entry name" value="Winged helix-like DNA-binding domain superfamily/Winged helix DNA-binding domain"/>
    <property type="match status" value="1"/>
</dbReference>
<dbReference type="PANTHER" id="PTHR38600:SF1">
    <property type="entry name" value="TRANSCRIPTIONAL REGULATORY PROTEIN"/>
    <property type="match status" value="1"/>
</dbReference>
<name>A0AA37T0Q4_9ALTE</name>
<reference evidence="2" key="1">
    <citation type="journal article" date="2014" name="Int. J. Syst. Evol. Microbiol.">
        <title>Complete genome sequence of Corynebacterium casei LMG S-19264T (=DSM 44701T), isolated from a smear-ripened cheese.</title>
        <authorList>
            <consortium name="US DOE Joint Genome Institute (JGI-PGF)"/>
            <person name="Walter F."/>
            <person name="Albersmeier A."/>
            <person name="Kalinowski J."/>
            <person name="Ruckert C."/>
        </authorList>
    </citation>
    <scope>NUCLEOTIDE SEQUENCE</scope>
    <source>
        <strain evidence="2">NBRC 110023</strain>
    </source>
</reference>
<dbReference type="PRINTS" id="PR00778">
    <property type="entry name" value="HTHARSR"/>
</dbReference>
<dbReference type="SMART" id="SM00418">
    <property type="entry name" value="HTH_ARSR"/>
    <property type="match status" value="1"/>
</dbReference>
<gene>
    <name evidence="2" type="ORF">GCM10007852_24240</name>
</gene>
<dbReference type="GO" id="GO:0003700">
    <property type="term" value="F:DNA-binding transcription factor activity"/>
    <property type="evidence" value="ECO:0007669"/>
    <property type="project" value="InterPro"/>
</dbReference>
<organism evidence="2 3">
    <name type="scientific">Agaribacter marinus</name>
    <dbReference type="NCBI Taxonomy" id="1431249"/>
    <lineage>
        <taxon>Bacteria</taxon>
        <taxon>Pseudomonadati</taxon>
        <taxon>Pseudomonadota</taxon>
        <taxon>Gammaproteobacteria</taxon>
        <taxon>Alteromonadales</taxon>
        <taxon>Alteromonadaceae</taxon>
        <taxon>Agaribacter</taxon>
    </lineage>
</organism>
<accession>A0AA37T0Q4</accession>
<dbReference type="EMBL" id="BSOT01000006">
    <property type="protein sequence ID" value="GLR71516.1"/>
    <property type="molecule type" value="Genomic_DNA"/>
</dbReference>
<dbReference type="Proteomes" id="UP001156601">
    <property type="component" value="Unassembled WGS sequence"/>
</dbReference>
<evidence type="ECO:0000313" key="3">
    <source>
        <dbReference type="Proteomes" id="UP001156601"/>
    </source>
</evidence>
<reference evidence="2" key="2">
    <citation type="submission" date="2023-01" db="EMBL/GenBank/DDBJ databases">
        <title>Draft genome sequence of Agaribacter marinus strain NBRC 110023.</title>
        <authorList>
            <person name="Sun Q."/>
            <person name="Mori K."/>
        </authorList>
    </citation>
    <scope>NUCLEOTIDE SEQUENCE</scope>
    <source>
        <strain evidence="2">NBRC 110023</strain>
    </source>
</reference>
<dbReference type="PROSITE" id="PS50987">
    <property type="entry name" value="HTH_ARSR_2"/>
    <property type="match status" value="1"/>
</dbReference>
<evidence type="ECO:0000259" key="1">
    <source>
        <dbReference type="PROSITE" id="PS50987"/>
    </source>
</evidence>
<dbReference type="InterPro" id="IPR011991">
    <property type="entry name" value="ArsR-like_HTH"/>
</dbReference>
<dbReference type="InterPro" id="IPR001845">
    <property type="entry name" value="HTH_ArsR_DNA-bd_dom"/>
</dbReference>
<dbReference type="InterPro" id="IPR036388">
    <property type="entry name" value="WH-like_DNA-bd_sf"/>
</dbReference>
<dbReference type="SUPFAM" id="SSF46785">
    <property type="entry name" value="Winged helix' DNA-binding domain"/>
    <property type="match status" value="1"/>
</dbReference>
<dbReference type="AlphaFoldDB" id="A0AA37T0Q4"/>
<proteinExistence type="predicted"/>
<dbReference type="CDD" id="cd00090">
    <property type="entry name" value="HTH_ARSR"/>
    <property type="match status" value="1"/>
</dbReference>
<sequence>MDIFSALSDPTRRHILEQLNRLGPQSIKQLNAGLPITRQALTKHLNRLIKAKLVMAEFSGKEKVHKLNPNALLTVERWIAPFAKQWDKRLQGLQIHMENKDE</sequence>
<feature type="domain" description="HTH arsR-type" evidence="1">
    <location>
        <begin position="1"/>
        <end position="87"/>
    </location>
</feature>
<keyword evidence="3" id="KW-1185">Reference proteome</keyword>
<dbReference type="PANTHER" id="PTHR38600">
    <property type="entry name" value="TRANSCRIPTIONAL REGULATORY PROTEIN"/>
    <property type="match status" value="1"/>
</dbReference>
<evidence type="ECO:0000313" key="2">
    <source>
        <dbReference type="EMBL" id="GLR71516.1"/>
    </source>
</evidence>
<dbReference type="Pfam" id="PF12840">
    <property type="entry name" value="HTH_20"/>
    <property type="match status" value="1"/>
</dbReference>